<keyword evidence="2" id="KW-1185">Reference proteome</keyword>
<gene>
    <name evidence="1" type="ORF">B5807_06801</name>
</gene>
<name>A0A1Y2LXM8_EPING</name>
<sequence>MNAETSKHDADELSMFFNEVAGICNIGNSSVAGAREHILSVLRDGMGARRVCNEDDIPGAETAENDMYKRLRKGFTKQYEDNNNKVAGVMLEIVVAEHDINALSTRILTNASEAAASDDIEEVKKKIRSIIADIKADQSYCTSKIMNVIEGYMESIQELPAWSTIDAVLAVCPNDSSLDPATFLQEISDLYPLVEQQSKLLDRIFDTTTATEEERRNARSAIGCAVAATRHNHPTHDFDGVLVDPSENDYKRWMSESKNTRAST</sequence>
<evidence type="ECO:0000313" key="1">
    <source>
        <dbReference type="EMBL" id="OSS48581.1"/>
    </source>
</evidence>
<evidence type="ECO:0000313" key="2">
    <source>
        <dbReference type="Proteomes" id="UP000193240"/>
    </source>
</evidence>
<dbReference type="AlphaFoldDB" id="A0A1Y2LXM8"/>
<reference evidence="1 2" key="1">
    <citation type="journal article" date="2017" name="Genome Announc.">
        <title>Genome sequence of the saprophytic ascomycete Epicoccum nigrum ICMP 19927 strain isolated from New Zealand.</title>
        <authorList>
            <person name="Fokin M."/>
            <person name="Fleetwood D."/>
            <person name="Weir B.S."/>
            <person name="Villas-Boas S.G."/>
        </authorList>
    </citation>
    <scope>NUCLEOTIDE SEQUENCE [LARGE SCALE GENOMIC DNA]</scope>
    <source>
        <strain evidence="1 2">ICMP 19927</strain>
    </source>
</reference>
<protein>
    <submittedName>
        <fullName evidence="1">Uncharacterized protein</fullName>
    </submittedName>
</protein>
<dbReference type="EMBL" id="KZ107845">
    <property type="protein sequence ID" value="OSS48581.1"/>
    <property type="molecule type" value="Genomic_DNA"/>
</dbReference>
<organism evidence="1 2">
    <name type="scientific">Epicoccum nigrum</name>
    <name type="common">Soil fungus</name>
    <name type="synonym">Epicoccum purpurascens</name>
    <dbReference type="NCBI Taxonomy" id="105696"/>
    <lineage>
        <taxon>Eukaryota</taxon>
        <taxon>Fungi</taxon>
        <taxon>Dikarya</taxon>
        <taxon>Ascomycota</taxon>
        <taxon>Pezizomycotina</taxon>
        <taxon>Dothideomycetes</taxon>
        <taxon>Pleosporomycetidae</taxon>
        <taxon>Pleosporales</taxon>
        <taxon>Pleosporineae</taxon>
        <taxon>Didymellaceae</taxon>
        <taxon>Epicoccum</taxon>
    </lineage>
</organism>
<proteinExistence type="predicted"/>
<dbReference type="InParanoid" id="A0A1Y2LXM8"/>
<dbReference type="Proteomes" id="UP000193240">
    <property type="component" value="Unassembled WGS sequence"/>
</dbReference>
<accession>A0A1Y2LXM8</accession>